<keyword evidence="1" id="KW-0812">Transmembrane</keyword>
<dbReference type="OMA" id="ESHVNIQ"/>
<dbReference type="GO" id="GO:0005789">
    <property type="term" value="C:endoplasmic reticulum membrane"/>
    <property type="evidence" value="ECO:0007669"/>
    <property type="project" value="TreeGrafter"/>
</dbReference>
<dbReference type="GO" id="GO:0030148">
    <property type="term" value="P:sphingolipid biosynthetic process"/>
    <property type="evidence" value="ECO:0007669"/>
    <property type="project" value="TreeGrafter"/>
</dbReference>
<dbReference type="InterPro" id="IPR036291">
    <property type="entry name" value="NAD(P)-bd_dom_sf"/>
</dbReference>
<dbReference type="GO" id="GO:0006666">
    <property type="term" value="P:3-keto-sphinganine metabolic process"/>
    <property type="evidence" value="ECO:0007669"/>
    <property type="project" value="TreeGrafter"/>
</dbReference>
<accession>A0A1R3RMU2</accession>
<dbReference type="Proteomes" id="UP000188318">
    <property type="component" value="Unassembled WGS sequence"/>
</dbReference>
<organism evidence="2 3">
    <name type="scientific">Aspergillus carbonarius (strain ITEM 5010)</name>
    <dbReference type="NCBI Taxonomy" id="602072"/>
    <lineage>
        <taxon>Eukaryota</taxon>
        <taxon>Fungi</taxon>
        <taxon>Dikarya</taxon>
        <taxon>Ascomycota</taxon>
        <taxon>Pezizomycotina</taxon>
        <taxon>Eurotiomycetes</taxon>
        <taxon>Eurotiomycetidae</taxon>
        <taxon>Eurotiales</taxon>
        <taxon>Aspergillaceae</taxon>
        <taxon>Aspergillus</taxon>
        <taxon>Aspergillus subgen. Circumdati</taxon>
    </lineage>
</organism>
<dbReference type="PRINTS" id="PR00081">
    <property type="entry name" value="GDHRDH"/>
</dbReference>
<keyword evidence="1" id="KW-1133">Transmembrane helix</keyword>
<keyword evidence="1" id="KW-0472">Membrane</keyword>
<dbReference type="GO" id="GO:0047560">
    <property type="term" value="F:3-dehydrosphinganine reductase activity"/>
    <property type="evidence" value="ECO:0007669"/>
    <property type="project" value="TreeGrafter"/>
</dbReference>
<dbReference type="OrthoDB" id="10267115at2759"/>
<reference evidence="3" key="1">
    <citation type="journal article" date="2017" name="Genome Biol.">
        <title>Comparative genomics reveals high biological diversity and specific adaptations in the industrially and medically important fungal genus Aspergillus.</title>
        <authorList>
            <person name="de Vries R.P."/>
            <person name="Riley R."/>
            <person name="Wiebenga A."/>
            <person name="Aguilar-Osorio G."/>
            <person name="Amillis S."/>
            <person name="Uchima C.A."/>
            <person name="Anderluh G."/>
            <person name="Asadollahi M."/>
            <person name="Askin M."/>
            <person name="Barry K."/>
            <person name="Battaglia E."/>
            <person name="Bayram O."/>
            <person name="Benocci T."/>
            <person name="Braus-Stromeyer S.A."/>
            <person name="Caldana C."/>
            <person name="Canovas D."/>
            <person name="Cerqueira G.C."/>
            <person name="Chen F."/>
            <person name="Chen W."/>
            <person name="Choi C."/>
            <person name="Clum A."/>
            <person name="Dos Santos R.A."/>
            <person name="Damasio A.R."/>
            <person name="Diallinas G."/>
            <person name="Emri T."/>
            <person name="Fekete E."/>
            <person name="Flipphi M."/>
            <person name="Freyberg S."/>
            <person name="Gallo A."/>
            <person name="Gournas C."/>
            <person name="Habgood R."/>
            <person name="Hainaut M."/>
            <person name="Harispe M.L."/>
            <person name="Henrissat B."/>
            <person name="Hilden K.S."/>
            <person name="Hope R."/>
            <person name="Hossain A."/>
            <person name="Karabika E."/>
            <person name="Karaffa L."/>
            <person name="Karanyi Z."/>
            <person name="Krasevec N."/>
            <person name="Kuo A."/>
            <person name="Kusch H."/>
            <person name="LaButti K."/>
            <person name="Lagendijk E.L."/>
            <person name="Lapidus A."/>
            <person name="Levasseur A."/>
            <person name="Lindquist E."/>
            <person name="Lipzen A."/>
            <person name="Logrieco A.F."/>
            <person name="MacCabe A."/>
            <person name="Maekelae M.R."/>
            <person name="Malavazi I."/>
            <person name="Melin P."/>
            <person name="Meyer V."/>
            <person name="Mielnichuk N."/>
            <person name="Miskei M."/>
            <person name="Molnar A.P."/>
            <person name="Mule G."/>
            <person name="Ngan C.Y."/>
            <person name="Orejas M."/>
            <person name="Orosz E."/>
            <person name="Ouedraogo J.P."/>
            <person name="Overkamp K.M."/>
            <person name="Park H.-S."/>
            <person name="Perrone G."/>
            <person name="Piumi F."/>
            <person name="Punt P.J."/>
            <person name="Ram A.F."/>
            <person name="Ramon A."/>
            <person name="Rauscher S."/>
            <person name="Record E."/>
            <person name="Riano-Pachon D.M."/>
            <person name="Robert V."/>
            <person name="Roehrig J."/>
            <person name="Ruller R."/>
            <person name="Salamov A."/>
            <person name="Salih N.S."/>
            <person name="Samson R.A."/>
            <person name="Sandor E."/>
            <person name="Sanguinetti M."/>
            <person name="Schuetze T."/>
            <person name="Sepcic K."/>
            <person name="Shelest E."/>
            <person name="Sherlock G."/>
            <person name="Sophianopoulou V."/>
            <person name="Squina F.M."/>
            <person name="Sun H."/>
            <person name="Susca A."/>
            <person name="Todd R.B."/>
            <person name="Tsang A."/>
            <person name="Unkles S.E."/>
            <person name="van de Wiele N."/>
            <person name="van Rossen-Uffink D."/>
            <person name="Oliveira J.V."/>
            <person name="Vesth T.C."/>
            <person name="Visser J."/>
            <person name="Yu J.-H."/>
            <person name="Zhou M."/>
            <person name="Andersen M.R."/>
            <person name="Archer D.B."/>
            <person name="Baker S.E."/>
            <person name="Benoit I."/>
            <person name="Brakhage A.A."/>
            <person name="Braus G.H."/>
            <person name="Fischer R."/>
            <person name="Frisvad J.C."/>
            <person name="Goldman G.H."/>
            <person name="Houbraken J."/>
            <person name="Oakley B."/>
            <person name="Pocsi I."/>
            <person name="Scazzocchio C."/>
            <person name="Seiboth B."/>
            <person name="vanKuyk P.A."/>
            <person name="Wortman J."/>
            <person name="Dyer P.S."/>
            <person name="Grigoriev I.V."/>
        </authorList>
    </citation>
    <scope>NUCLEOTIDE SEQUENCE [LARGE SCALE GENOMIC DNA]</scope>
    <source>
        <strain evidence="3">ITEM 5010</strain>
    </source>
</reference>
<gene>
    <name evidence="2" type="ORF">ASPCADRAFT_146135</name>
</gene>
<proteinExistence type="predicted"/>
<name>A0A1R3RMU2_ASPC5</name>
<dbReference type="PANTHER" id="PTHR43550">
    <property type="entry name" value="3-KETODIHYDROSPHINGOSINE REDUCTASE"/>
    <property type="match status" value="1"/>
</dbReference>
<sequence>MFSAVMARFVPRSNTLFDMQGKYILVAGGSKGLGRELCLSLVERGAHVIAIARSHDALESIKKDMEAVRVHEQQVLGIQSLDLTNSEEVSKFVDGFEKHISALFCTAGGTDEEVGYFADISATSIQTCMEKNYLTAAYITHAVMKVWKAELELDEGRSHAHEPRHLVFTASTAALVAVPGYAAYSPSKAAIRALADTLRQESLMYSPPGSIRIHCSFPGTIYTDNFYREQTRKPDLCKELEGTVNDEGGLTARDVAQRILAGLDTGCYFIPTDFQTRLLLNNMRGPSPRDSPLIDWFMGLAVSLIWPLIAMHWDWKVARYYQRSQ</sequence>
<dbReference type="VEuPathDB" id="FungiDB:ASPCADRAFT_146135"/>
<dbReference type="Pfam" id="PF00106">
    <property type="entry name" value="adh_short"/>
    <property type="match status" value="1"/>
</dbReference>
<dbReference type="AlphaFoldDB" id="A0A1R3RMU2"/>
<keyword evidence="3" id="KW-1185">Reference proteome</keyword>
<dbReference type="Gene3D" id="3.40.50.720">
    <property type="entry name" value="NAD(P)-binding Rossmann-like Domain"/>
    <property type="match status" value="1"/>
</dbReference>
<dbReference type="InterPro" id="IPR002347">
    <property type="entry name" value="SDR_fam"/>
</dbReference>
<dbReference type="PANTHER" id="PTHR43550:SF3">
    <property type="entry name" value="3-KETODIHYDROSPHINGOSINE REDUCTASE"/>
    <property type="match status" value="1"/>
</dbReference>
<evidence type="ECO:0000313" key="3">
    <source>
        <dbReference type="Proteomes" id="UP000188318"/>
    </source>
</evidence>
<evidence type="ECO:0008006" key="4">
    <source>
        <dbReference type="Google" id="ProtNLM"/>
    </source>
</evidence>
<protein>
    <recommendedName>
        <fullName evidence="4">Ketoreductase (KR) domain-containing protein</fullName>
    </recommendedName>
</protein>
<dbReference type="STRING" id="602072.A0A1R3RMU2"/>
<dbReference type="EMBL" id="KV907499">
    <property type="protein sequence ID" value="OOF95805.1"/>
    <property type="molecule type" value="Genomic_DNA"/>
</dbReference>
<feature type="transmembrane region" description="Helical" evidence="1">
    <location>
        <begin position="296"/>
        <end position="315"/>
    </location>
</feature>
<evidence type="ECO:0000313" key="2">
    <source>
        <dbReference type="EMBL" id="OOF95805.1"/>
    </source>
</evidence>
<dbReference type="SUPFAM" id="SSF51735">
    <property type="entry name" value="NAD(P)-binding Rossmann-fold domains"/>
    <property type="match status" value="1"/>
</dbReference>
<evidence type="ECO:0000256" key="1">
    <source>
        <dbReference type="SAM" id="Phobius"/>
    </source>
</evidence>